<organism evidence="6 7">
    <name type="scientific">Paenibacillus sonchi</name>
    <dbReference type="NCBI Taxonomy" id="373687"/>
    <lineage>
        <taxon>Bacteria</taxon>
        <taxon>Bacillati</taxon>
        <taxon>Bacillota</taxon>
        <taxon>Bacilli</taxon>
        <taxon>Bacillales</taxon>
        <taxon>Paenibacillaceae</taxon>
        <taxon>Paenibacillus</taxon>
        <taxon>Paenibacillus sonchi group</taxon>
    </lineage>
</organism>
<dbReference type="PANTHER" id="PTHR45674:SF4">
    <property type="entry name" value="DNA LIGASE 1"/>
    <property type="match status" value="1"/>
</dbReference>
<dbReference type="CDD" id="cd07906">
    <property type="entry name" value="Adenylation_DNA_ligase_LigD_LigC"/>
    <property type="match status" value="1"/>
</dbReference>
<evidence type="ECO:0000256" key="2">
    <source>
        <dbReference type="ARBA" id="ARBA00012727"/>
    </source>
</evidence>
<dbReference type="Gene3D" id="3.30.470.30">
    <property type="entry name" value="DNA ligase/mRNA capping enzyme"/>
    <property type="match status" value="1"/>
</dbReference>
<dbReference type="Pfam" id="PF04679">
    <property type="entry name" value="DNA_ligase_A_C"/>
    <property type="match status" value="1"/>
</dbReference>
<evidence type="ECO:0000256" key="4">
    <source>
        <dbReference type="ARBA" id="ARBA00034003"/>
    </source>
</evidence>
<dbReference type="GO" id="GO:0003910">
    <property type="term" value="F:DNA ligase (ATP) activity"/>
    <property type="evidence" value="ECO:0007669"/>
    <property type="project" value="UniProtKB-EC"/>
</dbReference>
<dbReference type="Gene3D" id="2.40.50.140">
    <property type="entry name" value="Nucleic acid-binding proteins"/>
    <property type="match status" value="1"/>
</dbReference>
<dbReference type="InterPro" id="IPR050191">
    <property type="entry name" value="ATP-dep_DNA_ligase"/>
</dbReference>
<comment type="similarity">
    <text evidence="1">Belongs to the ATP-dependent DNA ligase family.</text>
</comment>
<protein>
    <recommendedName>
        <fullName evidence="2">DNA ligase (ATP)</fullName>
        <ecNumber evidence="2">6.5.1.1</ecNumber>
    </recommendedName>
</protein>
<dbReference type="PROSITE" id="PS50160">
    <property type="entry name" value="DNA_LIGASE_A3"/>
    <property type="match status" value="1"/>
</dbReference>
<evidence type="ECO:0000313" key="6">
    <source>
        <dbReference type="EMBL" id="QQZ61464.1"/>
    </source>
</evidence>
<dbReference type="InterPro" id="IPR012309">
    <property type="entry name" value="DNA_ligase_ATP-dep_C"/>
</dbReference>
<dbReference type="InterPro" id="IPR012310">
    <property type="entry name" value="DNA_ligase_ATP-dep_cent"/>
</dbReference>
<keyword evidence="7" id="KW-1185">Reference proteome</keyword>
<evidence type="ECO:0000313" key="7">
    <source>
        <dbReference type="Proteomes" id="UP000595841"/>
    </source>
</evidence>
<dbReference type="AlphaFoldDB" id="A0A974SDJ1"/>
<evidence type="ECO:0000256" key="1">
    <source>
        <dbReference type="ARBA" id="ARBA00007572"/>
    </source>
</evidence>
<evidence type="ECO:0000259" key="5">
    <source>
        <dbReference type="PROSITE" id="PS50160"/>
    </source>
</evidence>
<proteinExistence type="inferred from homology"/>
<dbReference type="GO" id="GO:0006281">
    <property type="term" value="P:DNA repair"/>
    <property type="evidence" value="ECO:0007669"/>
    <property type="project" value="InterPro"/>
</dbReference>
<accession>A0A974SDJ1</accession>
<dbReference type="GO" id="GO:0006310">
    <property type="term" value="P:DNA recombination"/>
    <property type="evidence" value="ECO:0007669"/>
    <property type="project" value="InterPro"/>
</dbReference>
<dbReference type="SUPFAM" id="SSF50249">
    <property type="entry name" value="Nucleic acid-binding proteins"/>
    <property type="match status" value="1"/>
</dbReference>
<dbReference type="SUPFAM" id="SSF56091">
    <property type="entry name" value="DNA ligase/mRNA capping enzyme, catalytic domain"/>
    <property type="match status" value="1"/>
</dbReference>
<dbReference type="EC" id="6.5.1.1" evidence="2"/>
<evidence type="ECO:0000256" key="3">
    <source>
        <dbReference type="ARBA" id="ARBA00022598"/>
    </source>
</evidence>
<sequence length="291" mass="33239">MFISPMLLQTAPGPFSQNAFIYEPKIDGHRLIYDQPDASHVHLYTRHNNECTRQYPEINGSTSALFPHDITLDGEIACVDPVTGAVDIEAVTSRLNTKRVDKIRRLMERLPVTYVVFDILRYKGKDLRNRPLMERKAILASLALPNAHFGVIPYVEGMGEALFAQMQARAMEGVVAKRKNSLYETGRRSAAWQKIINWTYAEVYITGYRKQEFGWLAAVPDPSGRLRPAGVIKYGTSTIHRQAFRGMARQLIKSEDKEFVYLEPQMRARVRMRNWTKSGMLRSPVFTGFIV</sequence>
<name>A0A974SDJ1_9BACL</name>
<dbReference type="InterPro" id="IPR012340">
    <property type="entry name" value="NA-bd_OB-fold"/>
</dbReference>
<feature type="domain" description="ATP-dependent DNA ligase family profile" evidence="5">
    <location>
        <begin position="105"/>
        <end position="195"/>
    </location>
</feature>
<reference evidence="6 7" key="1">
    <citation type="submission" date="2021-01" db="EMBL/GenBank/DDBJ databases">
        <title>Whole genome sequence of Paenibacillus sonchi LMG 24727 for comparative genomics.</title>
        <authorList>
            <person name="Lee G."/>
            <person name="Kim M.-J."/>
            <person name="Lim K."/>
            <person name="Shin J.-H."/>
        </authorList>
    </citation>
    <scope>NUCLEOTIDE SEQUENCE [LARGE SCALE GENOMIC DNA]</scope>
    <source>
        <strain evidence="6 7">LMG 24727</strain>
    </source>
</reference>
<dbReference type="Gene3D" id="3.30.1490.70">
    <property type="match status" value="1"/>
</dbReference>
<dbReference type="KEGG" id="pson:JI735_01345"/>
<dbReference type="PANTHER" id="PTHR45674">
    <property type="entry name" value="DNA LIGASE 1/3 FAMILY MEMBER"/>
    <property type="match status" value="1"/>
</dbReference>
<dbReference type="Proteomes" id="UP000595841">
    <property type="component" value="Chromosome"/>
</dbReference>
<gene>
    <name evidence="6" type="ORF">JI735_01345</name>
</gene>
<dbReference type="Pfam" id="PF01068">
    <property type="entry name" value="DNA_ligase_A_M"/>
    <property type="match status" value="1"/>
</dbReference>
<dbReference type="EMBL" id="CP068595">
    <property type="protein sequence ID" value="QQZ61464.1"/>
    <property type="molecule type" value="Genomic_DNA"/>
</dbReference>
<dbReference type="GO" id="GO:0005524">
    <property type="term" value="F:ATP binding"/>
    <property type="evidence" value="ECO:0007669"/>
    <property type="project" value="InterPro"/>
</dbReference>
<comment type="catalytic activity">
    <reaction evidence="4">
        <text>ATP + (deoxyribonucleotide)n-3'-hydroxyl + 5'-phospho-(deoxyribonucleotide)m = (deoxyribonucleotide)n+m + AMP + diphosphate.</text>
        <dbReference type="EC" id="6.5.1.1"/>
    </reaction>
</comment>
<keyword evidence="3 6" id="KW-0436">Ligase</keyword>